<dbReference type="Proteomes" id="UP000034682">
    <property type="component" value="Unassembled WGS sequence"/>
</dbReference>
<protein>
    <submittedName>
        <fullName evidence="1">Uncharacterized protein</fullName>
    </submittedName>
</protein>
<gene>
    <name evidence="1" type="ORF">UY02_C0021G0003</name>
</gene>
<accession>A0A0G1T3Q9</accession>
<name>A0A0G1T3Q9_9BACT</name>
<reference evidence="1 2" key="1">
    <citation type="journal article" date="2015" name="Nature">
        <title>rRNA introns, odd ribosomes, and small enigmatic genomes across a large radiation of phyla.</title>
        <authorList>
            <person name="Brown C.T."/>
            <person name="Hug L.A."/>
            <person name="Thomas B.C."/>
            <person name="Sharon I."/>
            <person name="Castelle C.J."/>
            <person name="Singh A."/>
            <person name="Wilkins M.J."/>
            <person name="Williams K.H."/>
            <person name="Banfield J.F."/>
        </authorList>
    </citation>
    <scope>NUCLEOTIDE SEQUENCE [LARGE SCALE GENOMIC DNA]</scope>
</reference>
<evidence type="ECO:0000313" key="2">
    <source>
        <dbReference type="Proteomes" id="UP000034682"/>
    </source>
</evidence>
<dbReference type="AlphaFoldDB" id="A0A0G1T3Q9"/>
<evidence type="ECO:0000313" key="1">
    <source>
        <dbReference type="EMBL" id="KKU76436.1"/>
    </source>
</evidence>
<organism evidence="1 2">
    <name type="scientific">Candidatus Giovannonibacteria bacterium GW2011_GWB1_47_6b</name>
    <dbReference type="NCBI Taxonomy" id="1618655"/>
    <lineage>
        <taxon>Bacteria</taxon>
        <taxon>Candidatus Giovannoniibacteriota</taxon>
    </lineage>
</organism>
<comment type="caution">
    <text evidence="1">The sequence shown here is derived from an EMBL/GenBank/DDBJ whole genome shotgun (WGS) entry which is preliminary data.</text>
</comment>
<proteinExistence type="predicted"/>
<dbReference type="EMBL" id="LCOK01000021">
    <property type="protein sequence ID" value="KKU76436.1"/>
    <property type="molecule type" value="Genomic_DNA"/>
</dbReference>
<sequence length="94" mass="10851">MLRSEVALKITQAKELLEKERSRVWDLFNSRRAEVLTMDDIMDALHPDLKRAEYSERDSYIELVIRAVFYLVGTGTVEKVEIPGSGKTYFGIKL</sequence>